<dbReference type="Gene3D" id="3.30.70.270">
    <property type="match status" value="1"/>
</dbReference>
<sequence length="549" mass="59683">MIDATMTEPPPPPPAPDDRGGVGGDAARLALLDGLFQALPVGLDLRDPHGVAVLRNPAAEAAAAAAPEDLRATREAVTIRGDAYLLTTTVDLAAQRKVEAELFRRAYYDELTGLPNRSHLQHAVEELMERGSGPFALAFVDVDGFKQINDYYGHAVGDAILVKLARRIAAELPAGSLVGRIGGDEFVLLLRETDDVLVAVEALLARLKAPLFAEGHEIFASASVGVSLYPEHGRDYETLRRNADIAMYRVKSGRKGAAALFDEDMRMVAQSRMETEQRLRLAIRDRRFLCAYQPKVDIYTHRTVGLEVLLRWRDEAGFIQPPGEFIGLAVELGMINDISRMVLDETVAALGDIDAAFGCGTSISVNVAAKQAGDIGFMTDFAADLRATGCPERFMVELTEEAFFAKSELQSTVLPLLRGIGTKVSIDDFGVGYSSLSALADLTADEVKIDRSFVTDIHRRPRSQSILKAIESLGQALDMTIIAEGLESFEELTYLTAATTIRHAQGYYFSRPLALDQFTSSRTISYGSSRAAAPARMGAEARTSRTRGR</sequence>
<name>A0A4Q2RIH2_9HYPH</name>
<dbReference type="InterPro" id="IPR001633">
    <property type="entry name" value="EAL_dom"/>
</dbReference>
<dbReference type="SMART" id="SM00267">
    <property type="entry name" value="GGDEF"/>
    <property type="match status" value="1"/>
</dbReference>
<dbReference type="EMBL" id="QYBC01000001">
    <property type="protein sequence ID" value="RYB07784.1"/>
    <property type="molecule type" value="Genomic_DNA"/>
</dbReference>
<organism evidence="4 5">
    <name type="scientific">Lichenibacterium ramalinae</name>
    <dbReference type="NCBI Taxonomy" id="2316527"/>
    <lineage>
        <taxon>Bacteria</taxon>
        <taxon>Pseudomonadati</taxon>
        <taxon>Pseudomonadota</taxon>
        <taxon>Alphaproteobacteria</taxon>
        <taxon>Hyphomicrobiales</taxon>
        <taxon>Lichenihabitantaceae</taxon>
        <taxon>Lichenibacterium</taxon>
    </lineage>
</organism>
<dbReference type="CDD" id="cd01949">
    <property type="entry name" value="GGDEF"/>
    <property type="match status" value="1"/>
</dbReference>
<evidence type="ECO:0000313" key="5">
    <source>
        <dbReference type="Proteomes" id="UP000289411"/>
    </source>
</evidence>
<evidence type="ECO:0000259" key="3">
    <source>
        <dbReference type="PROSITE" id="PS50887"/>
    </source>
</evidence>
<dbReference type="PANTHER" id="PTHR44757">
    <property type="entry name" value="DIGUANYLATE CYCLASE DGCP"/>
    <property type="match status" value="1"/>
</dbReference>
<reference evidence="4 5" key="1">
    <citation type="submission" date="2018-09" db="EMBL/GenBank/DDBJ databases">
        <authorList>
            <person name="Grouzdev D.S."/>
            <person name="Krutkina M.S."/>
        </authorList>
    </citation>
    <scope>NUCLEOTIDE SEQUENCE [LARGE SCALE GENOMIC DNA]</scope>
    <source>
        <strain evidence="4 5">RmlP001</strain>
    </source>
</reference>
<evidence type="ECO:0000256" key="1">
    <source>
        <dbReference type="SAM" id="MobiDB-lite"/>
    </source>
</evidence>
<dbReference type="PANTHER" id="PTHR44757:SF2">
    <property type="entry name" value="BIOFILM ARCHITECTURE MAINTENANCE PROTEIN MBAA"/>
    <property type="match status" value="1"/>
</dbReference>
<gene>
    <name evidence="4" type="ORF">D3272_01255</name>
</gene>
<proteinExistence type="predicted"/>
<dbReference type="Proteomes" id="UP000289411">
    <property type="component" value="Unassembled WGS sequence"/>
</dbReference>
<dbReference type="InterPro" id="IPR035919">
    <property type="entry name" value="EAL_sf"/>
</dbReference>
<comment type="caution">
    <text evidence="4">The sequence shown here is derived from an EMBL/GenBank/DDBJ whole genome shotgun (WGS) entry which is preliminary data.</text>
</comment>
<dbReference type="InterPro" id="IPR029787">
    <property type="entry name" value="Nucleotide_cyclase"/>
</dbReference>
<dbReference type="OrthoDB" id="9814202at2"/>
<reference evidence="4 5" key="2">
    <citation type="submission" date="2019-02" db="EMBL/GenBank/DDBJ databases">
        <title>'Lichenibacterium ramalinii' gen. nov. sp. nov., 'Lichenibacterium minor' gen. nov. sp. nov.</title>
        <authorList>
            <person name="Pankratov T."/>
        </authorList>
    </citation>
    <scope>NUCLEOTIDE SEQUENCE [LARGE SCALE GENOMIC DNA]</scope>
    <source>
        <strain evidence="4 5">RmlP001</strain>
    </source>
</reference>
<dbReference type="PROSITE" id="PS50883">
    <property type="entry name" value="EAL"/>
    <property type="match status" value="1"/>
</dbReference>
<dbReference type="SMART" id="SM00052">
    <property type="entry name" value="EAL"/>
    <property type="match status" value="1"/>
</dbReference>
<dbReference type="CDD" id="cd01948">
    <property type="entry name" value="EAL"/>
    <property type="match status" value="1"/>
</dbReference>
<protein>
    <submittedName>
        <fullName evidence="4">EAL domain-containing protein</fullName>
    </submittedName>
</protein>
<dbReference type="InterPro" id="IPR000160">
    <property type="entry name" value="GGDEF_dom"/>
</dbReference>
<dbReference type="PROSITE" id="PS50887">
    <property type="entry name" value="GGDEF"/>
    <property type="match status" value="1"/>
</dbReference>
<dbReference type="AlphaFoldDB" id="A0A4Q2RIH2"/>
<dbReference type="NCBIfam" id="TIGR00254">
    <property type="entry name" value="GGDEF"/>
    <property type="match status" value="1"/>
</dbReference>
<keyword evidence="5" id="KW-1185">Reference proteome</keyword>
<feature type="domain" description="GGDEF" evidence="3">
    <location>
        <begin position="133"/>
        <end position="263"/>
    </location>
</feature>
<dbReference type="SUPFAM" id="SSF141868">
    <property type="entry name" value="EAL domain-like"/>
    <property type="match status" value="1"/>
</dbReference>
<accession>A0A4Q2RIH2</accession>
<dbReference type="Pfam" id="PF00563">
    <property type="entry name" value="EAL"/>
    <property type="match status" value="1"/>
</dbReference>
<evidence type="ECO:0000313" key="4">
    <source>
        <dbReference type="EMBL" id="RYB07784.1"/>
    </source>
</evidence>
<dbReference type="InterPro" id="IPR052155">
    <property type="entry name" value="Biofilm_reg_signaling"/>
</dbReference>
<dbReference type="SUPFAM" id="SSF55073">
    <property type="entry name" value="Nucleotide cyclase"/>
    <property type="match status" value="1"/>
</dbReference>
<feature type="region of interest" description="Disordered" evidence="1">
    <location>
        <begin position="1"/>
        <end position="24"/>
    </location>
</feature>
<evidence type="ECO:0000259" key="2">
    <source>
        <dbReference type="PROSITE" id="PS50883"/>
    </source>
</evidence>
<dbReference type="RefSeq" id="WP_129217255.1">
    <property type="nucleotide sequence ID" value="NZ_QYBC01000001.1"/>
</dbReference>
<dbReference type="Gene3D" id="3.20.20.450">
    <property type="entry name" value="EAL domain"/>
    <property type="match status" value="1"/>
</dbReference>
<dbReference type="Pfam" id="PF00990">
    <property type="entry name" value="GGDEF"/>
    <property type="match status" value="1"/>
</dbReference>
<dbReference type="InterPro" id="IPR043128">
    <property type="entry name" value="Rev_trsase/Diguanyl_cyclase"/>
</dbReference>
<feature type="domain" description="EAL" evidence="2">
    <location>
        <begin position="272"/>
        <end position="526"/>
    </location>
</feature>